<protein>
    <submittedName>
        <fullName evidence="3">Esterase</fullName>
    </submittedName>
</protein>
<dbReference type="AlphaFoldDB" id="A0A125KVP5"/>
<dbReference type="STRING" id="1503054.WT74_03840"/>
<dbReference type="SUPFAM" id="SSF53474">
    <property type="entry name" value="alpha/beta-Hydrolases"/>
    <property type="match status" value="1"/>
</dbReference>
<evidence type="ECO:0000256" key="1">
    <source>
        <dbReference type="SAM" id="SignalP"/>
    </source>
</evidence>
<evidence type="ECO:0000313" key="4">
    <source>
        <dbReference type="Proteomes" id="UP000068603"/>
    </source>
</evidence>
<proteinExistence type="predicted"/>
<dbReference type="Gene3D" id="3.40.50.1820">
    <property type="entry name" value="alpha/beta hydrolase"/>
    <property type="match status" value="1"/>
</dbReference>
<reference evidence="3 4" key="1">
    <citation type="submission" date="2015-11" db="EMBL/GenBank/DDBJ databases">
        <title>Expanding the genomic diversity of Burkholderia species for the development of highly accurate diagnostics.</title>
        <authorList>
            <person name="Sahl J."/>
            <person name="Keim P."/>
            <person name="Wagner D."/>
        </authorList>
    </citation>
    <scope>NUCLEOTIDE SEQUENCE [LARGE SCALE GENOMIC DNA]</scope>
    <source>
        <strain evidence="3 4">MSMB1960WGS</strain>
    </source>
</reference>
<dbReference type="PANTHER" id="PTHR10992">
    <property type="entry name" value="METHYLESTERASE FAMILY MEMBER"/>
    <property type="match status" value="1"/>
</dbReference>
<feature type="chain" id="PRO_5007177871" evidence="1">
    <location>
        <begin position="26"/>
        <end position="274"/>
    </location>
</feature>
<keyword evidence="1" id="KW-0732">Signal</keyword>
<evidence type="ECO:0000313" key="3">
    <source>
        <dbReference type="EMBL" id="KWA55836.1"/>
    </source>
</evidence>
<evidence type="ECO:0000259" key="2">
    <source>
        <dbReference type="Pfam" id="PF12697"/>
    </source>
</evidence>
<organism evidence="3">
    <name type="scientific">Burkholderia stagnalis</name>
    <dbReference type="NCBI Taxonomy" id="1503054"/>
    <lineage>
        <taxon>Bacteria</taxon>
        <taxon>Pseudomonadati</taxon>
        <taxon>Pseudomonadota</taxon>
        <taxon>Betaproteobacteria</taxon>
        <taxon>Burkholderiales</taxon>
        <taxon>Burkholderiaceae</taxon>
        <taxon>Burkholderia</taxon>
        <taxon>Burkholderia cepacia complex</taxon>
    </lineage>
</organism>
<dbReference type="InterPro" id="IPR045889">
    <property type="entry name" value="MES/HNL"/>
</dbReference>
<gene>
    <name evidence="3" type="ORF">WT44_26150</name>
</gene>
<dbReference type="RefSeq" id="WP_060149188.1">
    <property type="nucleotide sequence ID" value="NZ_LPGD01000045.1"/>
</dbReference>
<comment type="caution">
    <text evidence="3">The sequence shown here is derived from an EMBL/GenBank/DDBJ whole genome shotgun (WGS) entry which is preliminary data.</text>
</comment>
<dbReference type="GO" id="GO:0080030">
    <property type="term" value="F:methyl indole-3-acetate esterase activity"/>
    <property type="evidence" value="ECO:0007669"/>
    <property type="project" value="TreeGrafter"/>
</dbReference>
<feature type="signal peptide" evidence="1">
    <location>
        <begin position="1"/>
        <end position="25"/>
    </location>
</feature>
<dbReference type="InterPro" id="IPR000073">
    <property type="entry name" value="AB_hydrolase_1"/>
</dbReference>
<dbReference type="PANTHER" id="PTHR10992:SF1086">
    <property type="entry name" value="AB HYDROLASE-1 DOMAIN-CONTAINING PROTEIN"/>
    <property type="match status" value="1"/>
</dbReference>
<accession>A0A125KVP5</accession>
<dbReference type="InterPro" id="IPR029058">
    <property type="entry name" value="AB_hydrolase_fold"/>
</dbReference>
<dbReference type="Pfam" id="PF12697">
    <property type="entry name" value="Abhydrolase_6"/>
    <property type="match status" value="1"/>
</dbReference>
<sequence>MNRRNFNQGALGLALGAFAARQVNAQDAAARTPEKSQSKAKTFVLVHGAWYGGWCWKKVAKELRAAGHYVSTPTCPGVGEAKHLLSKDITLTTHVTSIVNHIQYEGLSDVVLVGSGFSGLVISGVADRIPHTLRTLVYLDALVVPNGVSAFDAQPAEITRKRLEQVAREGNGIAIPPPPLSTYDIVAEEDKAWVGSLLTPHPVGPYQEKFHLKNPIGNGVPRIYVDCVAHSFAPLAKLKKDIRAQPGWIWRELDARHDPMVTEPHLLNEFLQSI</sequence>
<feature type="domain" description="AB hydrolase-1" evidence="2">
    <location>
        <begin position="43"/>
        <end position="268"/>
    </location>
</feature>
<dbReference type="EMBL" id="LPHB01000071">
    <property type="protein sequence ID" value="KWA55836.1"/>
    <property type="molecule type" value="Genomic_DNA"/>
</dbReference>
<dbReference type="Proteomes" id="UP000068603">
    <property type="component" value="Unassembled WGS sequence"/>
</dbReference>
<dbReference type="GO" id="GO:0080032">
    <property type="term" value="F:methyl jasmonate esterase activity"/>
    <property type="evidence" value="ECO:0007669"/>
    <property type="project" value="TreeGrafter"/>
</dbReference>
<name>A0A125KVP5_9BURK</name>